<accession>A0A512NQ47</accession>
<dbReference type="OrthoDB" id="7843333at2"/>
<organism evidence="2 3">
    <name type="scientific">Reyranella soli</name>
    <dbReference type="NCBI Taxonomy" id="1230389"/>
    <lineage>
        <taxon>Bacteria</taxon>
        <taxon>Pseudomonadati</taxon>
        <taxon>Pseudomonadota</taxon>
        <taxon>Alphaproteobacteria</taxon>
        <taxon>Hyphomicrobiales</taxon>
        <taxon>Reyranellaceae</taxon>
        <taxon>Reyranella</taxon>
    </lineage>
</organism>
<dbReference type="InterPro" id="IPR006448">
    <property type="entry name" value="Phage_term_ssu_P27"/>
</dbReference>
<protein>
    <submittedName>
        <fullName evidence="2">Terminase</fullName>
    </submittedName>
</protein>
<dbReference type="Pfam" id="PF05119">
    <property type="entry name" value="Terminase_4"/>
    <property type="match status" value="1"/>
</dbReference>
<gene>
    <name evidence="2" type="ORF">RSO01_82080</name>
</gene>
<reference evidence="2 3" key="1">
    <citation type="submission" date="2019-07" db="EMBL/GenBank/DDBJ databases">
        <title>Whole genome shotgun sequence of Reyranella soli NBRC 108950.</title>
        <authorList>
            <person name="Hosoyama A."/>
            <person name="Uohara A."/>
            <person name="Ohji S."/>
            <person name="Ichikawa N."/>
        </authorList>
    </citation>
    <scope>NUCLEOTIDE SEQUENCE [LARGE SCALE GENOMIC DNA]</scope>
    <source>
        <strain evidence="2 3">NBRC 108950</strain>
    </source>
</reference>
<comment type="caution">
    <text evidence="2">The sequence shown here is derived from an EMBL/GenBank/DDBJ whole genome shotgun (WGS) entry which is preliminary data.</text>
</comment>
<evidence type="ECO:0000313" key="2">
    <source>
        <dbReference type="EMBL" id="GEP61042.1"/>
    </source>
</evidence>
<dbReference type="Proteomes" id="UP000321058">
    <property type="component" value="Unassembled WGS sequence"/>
</dbReference>
<proteinExistence type="predicted"/>
<feature type="region of interest" description="Disordered" evidence="1">
    <location>
        <begin position="1"/>
        <end position="36"/>
    </location>
</feature>
<dbReference type="AlphaFoldDB" id="A0A512NQ47"/>
<keyword evidence="3" id="KW-1185">Reference proteome</keyword>
<dbReference type="EMBL" id="BKAJ01000197">
    <property type="protein sequence ID" value="GEP61042.1"/>
    <property type="molecule type" value="Genomic_DNA"/>
</dbReference>
<evidence type="ECO:0000313" key="3">
    <source>
        <dbReference type="Proteomes" id="UP000321058"/>
    </source>
</evidence>
<sequence length="172" mass="18596">MKRGPKPMPRALKVLRGTSKKKLPVEPEGRGDLWDPPSYFDAAQKKEWSRVIENAPYGILTGTDRDAVAAYVVAVVEYAKAVRAVRKDGQLMTAKNGTPFQNPSLGIANRQALLISRLCASLGFNPTSRASLGTSESSFNGSAPGSLADFTAKRPKPGSLAEYEAERPDFDN</sequence>
<feature type="region of interest" description="Disordered" evidence="1">
    <location>
        <begin position="133"/>
        <end position="172"/>
    </location>
</feature>
<dbReference type="NCBIfam" id="TIGR01558">
    <property type="entry name" value="sm_term_P27"/>
    <property type="match status" value="1"/>
</dbReference>
<name>A0A512NQ47_9HYPH</name>
<feature type="compositionally biased region" description="Polar residues" evidence="1">
    <location>
        <begin position="133"/>
        <end position="143"/>
    </location>
</feature>
<feature type="compositionally biased region" description="Basic and acidic residues" evidence="1">
    <location>
        <begin position="23"/>
        <end position="33"/>
    </location>
</feature>
<evidence type="ECO:0000256" key="1">
    <source>
        <dbReference type="SAM" id="MobiDB-lite"/>
    </source>
</evidence>